<sequence length="235" mass="26394">METFKTIEAIVTHKSIFLQISPAAISRNSGEIGHLRRNRLSNPTRPNDFSYERDELSRPVLPRRTPSFSSRERPYARLLVVGSAVCGGSGAAFIASSEDPSKTLKLCTNIPVRLFRNTVTAASMLSAERRSCLSKEAKDGLEYLKCKRLQTTRSDSINETVDFSTIAISGGDARRPFLASRRIRLRVTSSGTVPTAKEAFLKKKVNKFETDDLKWTERVQSVLFTDQQRMSLKYL</sequence>
<organism evidence="2 3">
    <name type="scientific">Eruca vesicaria subsp. sativa</name>
    <name type="common">Garden rocket</name>
    <name type="synonym">Eruca sativa</name>
    <dbReference type="NCBI Taxonomy" id="29727"/>
    <lineage>
        <taxon>Eukaryota</taxon>
        <taxon>Viridiplantae</taxon>
        <taxon>Streptophyta</taxon>
        <taxon>Embryophyta</taxon>
        <taxon>Tracheophyta</taxon>
        <taxon>Spermatophyta</taxon>
        <taxon>Magnoliopsida</taxon>
        <taxon>eudicotyledons</taxon>
        <taxon>Gunneridae</taxon>
        <taxon>Pentapetalae</taxon>
        <taxon>rosids</taxon>
        <taxon>malvids</taxon>
        <taxon>Brassicales</taxon>
        <taxon>Brassicaceae</taxon>
        <taxon>Brassiceae</taxon>
        <taxon>Eruca</taxon>
    </lineage>
</organism>
<reference evidence="2 3" key="1">
    <citation type="submission" date="2022-03" db="EMBL/GenBank/DDBJ databases">
        <authorList>
            <person name="Macdonald S."/>
            <person name="Ahmed S."/>
            <person name="Newling K."/>
        </authorList>
    </citation>
    <scope>NUCLEOTIDE SEQUENCE [LARGE SCALE GENOMIC DNA]</scope>
</reference>
<feature type="region of interest" description="Disordered" evidence="1">
    <location>
        <begin position="36"/>
        <end position="56"/>
    </location>
</feature>
<evidence type="ECO:0000256" key="1">
    <source>
        <dbReference type="SAM" id="MobiDB-lite"/>
    </source>
</evidence>
<evidence type="ECO:0000313" key="3">
    <source>
        <dbReference type="Proteomes" id="UP001642260"/>
    </source>
</evidence>
<dbReference type="AlphaFoldDB" id="A0ABC8KUF5"/>
<comment type="caution">
    <text evidence="2">The sequence shown here is derived from an EMBL/GenBank/DDBJ whole genome shotgun (WGS) entry which is preliminary data.</text>
</comment>
<dbReference type="EMBL" id="CAKOAT010337376">
    <property type="protein sequence ID" value="CAH8362626.1"/>
    <property type="molecule type" value="Genomic_DNA"/>
</dbReference>
<dbReference type="Proteomes" id="UP001642260">
    <property type="component" value="Unassembled WGS sequence"/>
</dbReference>
<keyword evidence="3" id="KW-1185">Reference proteome</keyword>
<name>A0ABC8KUF5_ERUVS</name>
<evidence type="ECO:0000313" key="2">
    <source>
        <dbReference type="EMBL" id="CAH8362626.1"/>
    </source>
</evidence>
<proteinExistence type="predicted"/>
<gene>
    <name evidence="2" type="ORF">ERUC_LOCUS28382</name>
</gene>
<protein>
    <submittedName>
        <fullName evidence="2">Uncharacterized protein</fullName>
    </submittedName>
</protein>
<accession>A0ABC8KUF5</accession>